<dbReference type="InterPro" id="IPR009080">
    <property type="entry name" value="tRNAsynth_Ia_anticodon-bd"/>
</dbReference>
<dbReference type="SUPFAM" id="SSF50677">
    <property type="entry name" value="ValRS/IleRS/LeuRS editing domain"/>
    <property type="match status" value="1"/>
</dbReference>
<dbReference type="Proteomes" id="UP000245793">
    <property type="component" value="Unassembled WGS sequence"/>
</dbReference>
<dbReference type="FunFam" id="1.10.730.10:FF:000002">
    <property type="entry name" value="Leucine--tRNA ligase"/>
    <property type="match status" value="1"/>
</dbReference>
<feature type="short sequence motif" description="'KMSKS' region" evidence="9">
    <location>
        <begin position="577"/>
        <end position="581"/>
    </location>
</feature>
<dbReference type="InterPro" id="IPR013155">
    <property type="entry name" value="M/V/L/I-tRNA-synth_anticd-bd"/>
</dbReference>
<evidence type="ECO:0000256" key="3">
    <source>
        <dbReference type="ARBA" id="ARBA00022598"/>
    </source>
</evidence>
<dbReference type="PROSITE" id="PS00178">
    <property type="entry name" value="AA_TRNA_LIGASE_I"/>
    <property type="match status" value="1"/>
</dbReference>
<evidence type="ECO:0000259" key="14">
    <source>
        <dbReference type="Pfam" id="PF13603"/>
    </source>
</evidence>
<name>A0A2U1E3K7_9FIRM</name>
<dbReference type="InterPro" id="IPR015413">
    <property type="entry name" value="Methionyl/Leucyl_tRNA_Synth"/>
</dbReference>
<dbReference type="CDD" id="cd07958">
    <property type="entry name" value="Anticodon_Ia_Leu_BEm"/>
    <property type="match status" value="1"/>
</dbReference>
<dbReference type="Pfam" id="PF08264">
    <property type="entry name" value="Anticodon_1"/>
    <property type="match status" value="1"/>
</dbReference>
<dbReference type="InterPro" id="IPR014729">
    <property type="entry name" value="Rossmann-like_a/b/a_fold"/>
</dbReference>
<keyword evidence="5 9" id="KW-0067">ATP-binding</keyword>
<dbReference type="InterPro" id="IPR002302">
    <property type="entry name" value="Leu-tRNA-ligase"/>
</dbReference>
<dbReference type="Gene3D" id="3.10.20.590">
    <property type="match status" value="1"/>
</dbReference>
<keyword evidence="3 9" id="KW-0436">Ligase</keyword>
<dbReference type="GO" id="GO:0002161">
    <property type="term" value="F:aminoacyl-tRNA deacylase activity"/>
    <property type="evidence" value="ECO:0007669"/>
    <property type="project" value="InterPro"/>
</dbReference>
<evidence type="ECO:0000256" key="6">
    <source>
        <dbReference type="ARBA" id="ARBA00022917"/>
    </source>
</evidence>
<dbReference type="Pfam" id="PF00133">
    <property type="entry name" value="tRNA-synt_1"/>
    <property type="match status" value="1"/>
</dbReference>
<dbReference type="InterPro" id="IPR001412">
    <property type="entry name" value="aa-tRNA-synth_I_CS"/>
</dbReference>
<evidence type="ECO:0000256" key="1">
    <source>
        <dbReference type="ARBA" id="ARBA00005594"/>
    </source>
</evidence>
<keyword evidence="7 9" id="KW-0030">Aminoacyl-tRNA synthetase</keyword>
<dbReference type="InterPro" id="IPR009008">
    <property type="entry name" value="Val/Leu/Ile-tRNA-synth_edit"/>
</dbReference>
<evidence type="ECO:0000256" key="4">
    <source>
        <dbReference type="ARBA" id="ARBA00022741"/>
    </source>
</evidence>
<dbReference type="AlphaFoldDB" id="A0A2U1E3K7"/>
<evidence type="ECO:0000256" key="7">
    <source>
        <dbReference type="ARBA" id="ARBA00023146"/>
    </source>
</evidence>
<dbReference type="GO" id="GO:0006429">
    <property type="term" value="P:leucyl-tRNA aminoacylation"/>
    <property type="evidence" value="ECO:0007669"/>
    <property type="project" value="UniProtKB-UniRule"/>
</dbReference>
<evidence type="ECO:0000256" key="2">
    <source>
        <dbReference type="ARBA" id="ARBA00022490"/>
    </source>
</evidence>
<gene>
    <name evidence="9" type="primary">leuS</name>
    <name evidence="15" type="ORF">C7381_10429</name>
</gene>
<dbReference type="InterPro" id="IPR025709">
    <property type="entry name" value="Leu_tRNA-synth_edit"/>
</dbReference>
<keyword evidence="2 9" id="KW-0963">Cytoplasm</keyword>
<feature type="domain" description="Aminoacyl-tRNA synthetase class Ia" evidence="11">
    <location>
        <begin position="413"/>
        <end position="610"/>
    </location>
</feature>
<dbReference type="EMBL" id="QEKV01000004">
    <property type="protein sequence ID" value="PVY94528.1"/>
    <property type="molecule type" value="Genomic_DNA"/>
</dbReference>
<dbReference type="NCBIfam" id="TIGR00396">
    <property type="entry name" value="leuS_bact"/>
    <property type="match status" value="1"/>
</dbReference>
<organism evidence="15 16">
    <name type="scientific">Ezakiella coagulans</name>
    <dbReference type="NCBI Taxonomy" id="46507"/>
    <lineage>
        <taxon>Bacteria</taxon>
        <taxon>Bacillati</taxon>
        <taxon>Bacillota</taxon>
        <taxon>Tissierellia</taxon>
        <taxon>Ezakiella</taxon>
    </lineage>
</organism>
<accession>A0A2U1E3K7</accession>
<dbReference type="Gene3D" id="3.40.50.620">
    <property type="entry name" value="HUPs"/>
    <property type="match status" value="2"/>
</dbReference>
<reference evidence="15 16" key="1">
    <citation type="submission" date="2018-04" db="EMBL/GenBank/DDBJ databases">
        <title>Genomic Encyclopedia of Type Strains, Phase IV (KMG-IV): sequencing the most valuable type-strain genomes for metagenomic binning, comparative biology and taxonomic classification.</title>
        <authorList>
            <person name="Goeker M."/>
        </authorList>
    </citation>
    <scope>NUCLEOTIDE SEQUENCE [LARGE SCALE GENOMIC DNA]</scope>
    <source>
        <strain evidence="15 16">DSM 20705</strain>
    </source>
</reference>
<evidence type="ECO:0000256" key="8">
    <source>
        <dbReference type="ARBA" id="ARBA00047469"/>
    </source>
</evidence>
<dbReference type="FunFam" id="3.40.50.620:FF:000056">
    <property type="entry name" value="Leucine--tRNA ligase"/>
    <property type="match status" value="1"/>
</dbReference>
<comment type="subcellular location">
    <subcellularLocation>
        <location evidence="9">Cytoplasm</location>
    </subcellularLocation>
</comment>
<dbReference type="EC" id="6.1.1.4" evidence="9"/>
<dbReference type="SUPFAM" id="SSF47323">
    <property type="entry name" value="Anticodon-binding domain of a subclass of class I aminoacyl-tRNA synthetases"/>
    <property type="match status" value="1"/>
</dbReference>
<feature type="domain" description="Methionyl/Leucyl tRNA synthetase" evidence="13">
    <location>
        <begin position="38"/>
        <end position="181"/>
    </location>
</feature>
<evidence type="ECO:0000313" key="15">
    <source>
        <dbReference type="EMBL" id="PVY94528.1"/>
    </source>
</evidence>
<feature type="domain" description="Methionyl/Valyl/Leucyl/Isoleucyl-tRNA synthetase anticodon-binding" evidence="12">
    <location>
        <begin position="647"/>
        <end position="763"/>
    </location>
</feature>
<dbReference type="PANTHER" id="PTHR43740:SF2">
    <property type="entry name" value="LEUCINE--TRNA LIGASE, MITOCHONDRIAL"/>
    <property type="match status" value="1"/>
</dbReference>
<dbReference type="PANTHER" id="PTHR43740">
    <property type="entry name" value="LEUCYL-TRNA SYNTHETASE"/>
    <property type="match status" value="1"/>
</dbReference>
<evidence type="ECO:0000259" key="13">
    <source>
        <dbReference type="Pfam" id="PF09334"/>
    </source>
</evidence>
<evidence type="ECO:0000259" key="11">
    <source>
        <dbReference type="Pfam" id="PF00133"/>
    </source>
</evidence>
<keyword evidence="16" id="KW-1185">Reference proteome</keyword>
<dbReference type="Gene3D" id="1.10.730.10">
    <property type="entry name" value="Isoleucyl-tRNA Synthetase, Domain 1"/>
    <property type="match status" value="1"/>
</dbReference>
<dbReference type="HAMAP" id="MF_00049_B">
    <property type="entry name" value="Leu_tRNA_synth_B"/>
    <property type="match status" value="1"/>
</dbReference>
<keyword evidence="4 9" id="KW-0547">Nucleotide-binding</keyword>
<dbReference type="GO" id="GO:0005829">
    <property type="term" value="C:cytosol"/>
    <property type="evidence" value="ECO:0007669"/>
    <property type="project" value="TreeGrafter"/>
</dbReference>
<dbReference type="SUPFAM" id="SSF52374">
    <property type="entry name" value="Nucleotidylyl transferase"/>
    <property type="match status" value="1"/>
</dbReference>
<dbReference type="GO" id="GO:0004823">
    <property type="term" value="F:leucine-tRNA ligase activity"/>
    <property type="evidence" value="ECO:0007669"/>
    <property type="project" value="UniProtKB-UniRule"/>
</dbReference>
<dbReference type="FunFam" id="3.40.50.620:FF:000003">
    <property type="entry name" value="Leucine--tRNA ligase"/>
    <property type="match status" value="1"/>
</dbReference>
<comment type="caution">
    <text evidence="9">Lacks conserved residue(s) required for the propagation of feature annotation.</text>
</comment>
<evidence type="ECO:0000256" key="5">
    <source>
        <dbReference type="ARBA" id="ARBA00022840"/>
    </source>
</evidence>
<evidence type="ECO:0000256" key="9">
    <source>
        <dbReference type="HAMAP-Rule" id="MF_00049"/>
    </source>
</evidence>
<evidence type="ECO:0000259" key="12">
    <source>
        <dbReference type="Pfam" id="PF08264"/>
    </source>
</evidence>
<evidence type="ECO:0000256" key="10">
    <source>
        <dbReference type="RuleBase" id="RU363035"/>
    </source>
</evidence>
<keyword evidence="6 9" id="KW-0648">Protein biosynthesis</keyword>
<feature type="domain" description="Leucyl-tRNA synthetase editing" evidence="14">
    <location>
        <begin position="219"/>
        <end position="399"/>
    </location>
</feature>
<dbReference type="GO" id="GO:0005524">
    <property type="term" value="F:ATP binding"/>
    <property type="evidence" value="ECO:0007669"/>
    <property type="project" value="UniProtKB-UniRule"/>
</dbReference>
<proteinExistence type="inferred from homology"/>
<dbReference type="PRINTS" id="PR00985">
    <property type="entry name" value="TRNASYNTHLEU"/>
</dbReference>
<sequence>MEYNHQQIEKKWQDKWAETHVFDAKEDYDKKKYYLLVEFPYPSGQGLHVGHPRSYTALDVVARLKRMQGFNVLFPIGFDAFGLPTERYAIKNHMDPEVVTKKNIETFKHQLTSLGISFSWNREINTTEPSYYKWTQWIFLQMYKKGLAYKEQMSINWCPDCKIGLANEEVINGCCERCGHTVEHKVKNQWMLAITKYADKLVDGLDTVQYIEKVKTQQRNWIGRSYGAEINFKTTNGDSVKVYTTRPDTIFGATYMVLSPEHPLLAKWDLKNKDEVKAYQEEARRKSDFERAELNKDKTGVCLEGVKAINPFTNKEIPIFISDYVLMTYGTGAIMSVPAHDTRDYDFAKKFDLPIVEVIKGGDISKEAYTDTAEGELINSGEYNGLSVAEAKEKILERLQEMGIGDKKVNFKLRDWVFSRQRYWGEPIPMVYCEDKWVPMNEKDLPLTLPHVDSYEPTDSGESPLALIPEFVNTTCPNDPSVPGKRETDTMPNWAGSSWYYLRYCDPHNDEALADYKKLKYWLPVDWYNGGMEHTTLHLLYSRFWHKFLYDIGVVPTEEPYMKRTSHGMILGENGEKMSKSRGNVRNPDEYVKEYGADALRLYEMFLGDYEKSAPWNDDGPKQLRKFVERVIRLLDVTVDGDEIRKELLPIFHITIKKVTNDYLTLKYNTAIAQIMTLVNEIYLTEKINKCEFKTLITLLNPVAPHITEELNERLGFDKMICECEWPQYDEDLTVLQTIEIPVQINGKVIERIKIERDMEEAKVIELALALEDIKSKTEGKTIVKKIFVPNKILNIVVK</sequence>
<dbReference type="Pfam" id="PF13603">
    <property type="entry name" value="tRNA-synt_1_2"/>
    <property type="match status" value="1"/>
</dbReference>
<feature type="binding site" evidence="9">
    <location>
        <position position="580"/>
    </location>
    <ligand>
        <name>ATP</name>
        <dbReference type="ChEBI" id="CHEBI:30616"/>
    </ligand>
</feature>
<dbReference type="CDD" id="cd00812">
    <property type="entry name" value="LeuRS_core"/>
    <property type="match status" value="1"/>
</dbReference>
<evidence type="ECO:0000313" key="16">
    <source>
        <dbReference type="Proteomes" id="UP000245793"/>
    </source>
</evidence>
<comment type="catalytic activity">
    <reaction evidence="8 9">
        <text>tRNA(Leu) + L-leucine + ATP = L-leucyl-tRNA(Leu) + AMP + diphosphate</text>
        <dbReference type="Rhea" id="RHEA:11688"/>
        <dbReference type="Rhea" id="RHEA-COMP:9613"/>
        <dbReference type="Rhea" id="RHEA-COMP:9622"/>
        <dbReference type="ChEBI" id="CHEBI:30616"/>
        <dbReference type="ChEBI" id="CHEBI:33019"/>
        <dbReference type="ChEBI" id="CHEBI:57427"/>
        <dbReference type="ChEBI" id="CHEBI:78442"/>
        <dbReference type="ChEBI" id="CHEBI:78494"/>
        <dbReference type="ChEBI" id="CHEBI:456215"/>
        <dbReference type="EC" id="6.1.1.4"/>
    </reaction>
</comment>
<comment type="similarity">
    <text evidence="1 9 10">Belongs to the class-I aminoacyl-tRNA synthetase family.</text>
</comment>
<comment type="caution">
    <text evidence="15">The sequence shown here is derived from an EMBL/GenBank/DDBJ whole genome shotgun (WGS) entry which is preliminary data.</text>
</comment>
<dbReference type="InterPro" id="IPR002300">
    <property type="entry name" value="aa-tRNA-synth_Ia"/>
</dbReference>
<dbReference type="Pfam" id="PF09334">
    <property type="entry name" value="tRNA-synt_1g"/>
    <property type="match status" value="1"/>
</dbReference>
<protein>
    <recommendedName>
        <fullName evidence="9">Leucine--tRNA ligase</fullName>
        <ecNumber evidence="9">6.1.1.4</ecNumber>
    </recommendedName>
    <alternativeName>
        <fullName evidence="9">Leucyl-tRNA synthetase</fullName>
        <shortName evidence="9">LeuRS</shortName>
    </alternativeName>
</protein>